<evidence type="ECO:0000256" key="2">
    <source>
        <dbReference type="ARBA" id="ARBA00013064"/>
    </source>
</evidence>
<keyword evidence="9" id="KW-1185">Reference proteome</keyword>
<reference evidence="8" key="1">
    <citation type="submission" date="2021-01" db="UniProtKB">
        <authorList>
            <consortium name="EnsemblMetazoa"/>
        </authorList>
    </citation>
    <scope>IDENTIFICATION</scope>
</reference>
<feature type="compositionally biased region" description="Basic residues" evidence="5">
    <location>
        <begin position="545"/>
        <end position="555"/>
    </location>
</feature>
<proteinExistence type="inferred from homology"/>
<evidence type="ECO:0000256" key="3">
    <source>
        <dbReference type="ARBA" id="ARBA00022801"/>
    </source>
</evidence>
<dbReference type="GO" id="GO:0004725">
    <property type="term" value="F:protein tyrosine phosphatase activity"/>
    <property type="evidence" value="ECO:0007669"/>
    <property type="project" value="UniProtKB-EC"/>
</dbReference>
<dbReference type="InterPro" id="IPR020422">
    <property type="entry name" value="TYR_PHOSPHATASE_DUAL_dom"/>
</dbReference>
<dbReference type="Pfam" id="PF14671">
    <property type="entry name" value="DSPn"/>
    <property type="match status" value="1"/>
</dbReference>
<dbReference type="RefSeq" id="XP_066928331.1">
    <property type="nucleotide sequence ID" value="XM_067072230.1"/>
</dbReference>
<evidence type="ECO:0000256" key="5">
    <source>
        <dbReference type="SAM" id="MobiDB-lite"/>
    </source>
</evidence>
<dbReference type="Gene3D" id="3.90.190.10">
    <property type="entry name" value="Protein tyrosine phosphatase superfamily"/>
    <property type="match status" value="2"/>
</dbReference>
<dbReference type="PROSITE" id="PS50056">
    <property type="entry name" value="TYR_PHOSPHATASE_2"/>
    <property type="match status" value="1"/>
</dbReference>
<evidence type="ECO:0000313" key="8">
    <source>
        <dbReference type="EnsemblMetazoa" id="CLYHEMP014074.1"/>
    </source>
</evidence>
<keyword evidence="3" id="KW-0378">Hydrolase</keyword>
<dbReference type="EnsemblMetazoa" id="CLYHEMT014074.1">
    <property type="protein sequence ID" value="CLYHEMP014074.1"/>
    <property type="gene ID" value="CLYHEMG014074"/>
</dbReference>
<dbReference type="PANTHER" id="PTHR23339">
    <property type="entry name" value="TYROSINE SPECIFIC PROTEIN PHOSPHATASE AND DUAL SPECIFICITY PROTEIN PHOSPHATASE"/>
    <property type="match status" value="1"/>
</dbReference>
<dbReference type="Proteomes" id="UP000594262">
    <property type="component" value="Unplaced"/>
</dbReference>
<dbReference type="AlphaFoldDB" id="A0A7M5WW40"/>
<feature type="domain" description="Tyrosine-protein phosphatase" evidence="6">
    <location>
        <begin position="169"/>
        <end position="335"/>
    </location>
</feature>
<dbReference type="PROSITE" id="PS50054">
    <property type="entry name" value="TYR_PHOSPHATASE_DUAL"/>
    <property type="match status" value="1"/>
</dbReference>
<dbReference type="InterPro" id="IPR050561">
    <property type="entry name" value="PTP"/>
</dbReference>
<sequence>MECIPDRLYFCLSTYILENYQEKPGDLVINLDEVYQHAKVRKHFGPPSLKIVWKHCDEIDSKLKKFKRIIFITNNLNDNLHIEQRTLSAFLMAAYAILRLEWNAEKVNTTLLSAIPARLAFFRDYHGESSYKLNIMDCLQGIHTGCIVNRWFTNLHQTKFPISTNSHLDMNWIIPGILLAFKDPTLNRTKETRSVSKAYIKELKRCGIKVIIRLNSSDHTANYEYYGKSYHPSDFKREQFYHYDIPFRDVGTPTTAQAHQFVSLCERYGSGIAVHCHAGLGRTATMIGSYMLKHFNFNARAVCGWLKVCRRGSVMGPQHFFLDKYQAELENIKRNMVVEGEKLGCETPTKQVSQQPITAAIKTELTRSPRKNNIIHIAPVNPRQLMIRPEQTMKKYKLDTTNTQPEKAENIRSKVVVSKTKPTSSEKQIVAPSRPYSTKPCLIKSSKSILHPKLTKSRESATVIAGAKSSKTQVTRELTKSVRKSARHDGPPAPRLRYTTTPNRKSQTKIEPVKSQLSELGTMLKKYRKNGSQEAMGRKQSSKTVIHHGGKRATPRWHNNIPSDGFMSQNKGRIYGLINTVYSKQNKN</sequence>
<dbReference type="InterPro" id="IPR000387">
    <property type="entry name" value="Tyr_Pase_dom"/>
</dbReference>
<feature type="region of interest" description="Disordered" evidence="5">
    <location>
        <begin position="466"/>
        <end position="511"/>
    </location>
</feature>
<evidence type="ECO:0000256" key="4">
    <source>
        <dbReference type="ARBA" id="ARBA00022912"/>
    </source>
</evidence>
<dbReference type="Pfam" id="PF22785">
    <property type="entry name" value="Tc-R-P"/>
    <property type="match status" value="1"/>
</dbReference>
<dbReference type="OrthoDB" id="432447at2759"/>
<dbReference type="PROSITE" id="PS00383">
    <property type="entry name" value="TYR_PHOSPHATASE_1"/>
    <property type="match status" value="1"/>
</dbReference>
<protein>
    <recommendedName>
        <fullName evidence="2">protein-tyrosine-phosphatase</fullName>
        <ecNumber evidence="2">3.1.3.48</ecNumber>
    </recommendedName>
</protein>
<keyword evidence="4" id="KW-0904">Protein phosphatase</keyword>
<dbReference type="InterPro" id="IPR029021">
    <property type="entry name" value="Prot-tyrosine_phosphatase-like"/>
</dbReference>
<dbReference type="SMART" id="SM00404">
    <property type="entry name" value="PTPc_motif"/>
    <property type="match status" value="1"/>
</dbReference>
<evidence type="ECO:0000313" key="9">
    <source>
        <dbReference type="Proteomes" id="UP000594262"/>
    </source>
</evidence>
<feature type="region of interest" description="Disordered" evidence="5">
    <location>
        <begin position="530"/>
        <end position="562"/>
    </location>
</feature>
<dbReference type="InterPro" id="IPR029260">
    <property type="entry name" value="DSPn"/>
</dbReference>
<evidence type="ECO:0000259" key="6">
    <source>
        <dbReference type="PROSITE" id="PS50054"/>
    </source>
</evidence>
<evidence type="ECO:0000259" key="7">
    <source>
        <dbReference type="PROSITE" id="PS50056"/>
    </source>
</evidence>
<dbReference type="GeneID" id="136815781"/>
<feature type="domain" description="Tyrosine specific protein phosphatases" evidence="7">
    <location>
        <begin position="269"/>
        <end position="321"/>
    </location>
</feature>
<name>A0A7M5WW40_9CNID</name>
<dbReference type="InterPro" id="IPR003595">
    <property type="entry name" value="Tyr_Pase_cat"/>
</dbReference>
<comment type="similarity">
    <text evidence="1">Belongs to the protein-tyrosine phosphatase family. Non-receptor class CDC14 subfamily.</text>
</comment>
<evidence type="ECO:0000256" key="1">
    <source>
        <dbReference type="ARBA" id="ARBA00007315"/>
    </source>
</evidence>
<accession>A0A7M5WW40</accession>
<organism evidence="8 9">
    <name type="scientific">Clytia hemisphaerica</name>
    <dbReference type="NCBI Taxonomy" id="252671"/>
    <lineage>
        <taxon>Eukaryota</taxon>
        <taxon>Metazoa</taxon>
        <taxon>Cnidaria</taxon>
        <taxon>Hydrozoa</taxon>
        <taxon>Hydroidolina</taxon>
        <taxon>Leptothecata</taxon>
        <taxon>Obeliida</taxon>
        <taxon>Clytiidae</taxon>
        <taxon>Clytia</taxon>
    </lineage>
</organism>
<dbReference type="InterPro" id="IPR016130">
    <property type="entry name" value="Tyr_Pase_AS"/>
</dbReference>
<dbReference type="EC" id="3.1.3.48" evidence="2"/>
<dbReference type="SUPFAM" id="SSF52799">
    <property type="entry name" value="(Phosphotyrosine protein) phosphatases II"/>
    <property type="match status" value="2"/>
</dbReference>
<dbReference type="FunFam" id="3.90.190.10:FF:000006">
    <property type="entry name" value="Dual specificity protein phosphatase CDC14B"/>
    <property type="match status" value="1"/>
</dbReference>